<feature type="compositionally biased region" description="Low complexity" evidence="1">
    <location>
        <begin position="61"/>
        <end position="84"/>
    </location>
</feature>
<feature type="region of interest" description="Disordered" evidence="1">
    <location>
        <begin position="211"/>
        <end position="230"/>
    </location>
</feature>
<feature type="region of interest" description="Disordered" evidence="1">
    <location>
        <begin position="161"/>
        <end position="182"/>
    </location>
</feature>
<feature type="compositionally biased region" description="Low complexity" evidence="1">
    <location>
        <begin position="258"/>
        <end position="276"/>
    </location>
</feature>
<reference evidence="2" key="1">
    <citation type="submission" date="2023-10" db="EMBL/GenBank/DDBJ databases">
        <title>Genome assemblies of two species of porcelain crab, Petrolisthes cinctipes and Petrolisthes manimaculis (Anomura: Porcellanidae).</title>
        <authorList>
            <person name="Angst P."/>
        </authorList>
    </citation>
    <scope>NUCLEOTIDE SEQUENCE</scope>
    <source>
        <strain evidence="2">PB745_01</strain>
        <tissue evidence="2">Gill</tissue>
    </source>
</reference>
<feature type="compositionally biased region" description="Low complexity" evidence="1">
    <location>
        <begin position="449"/>
        <end position="459"/>
    </location>
</feature>
<feature type="region of interest" description="Disordered" evidence="1">
    <location>
        <begin position="258"/>
        <end position="352"/>
    </location>
</feature>
<name>A0AAE1BIB7_PETCI</name>
<comment type="caution">
    <text evidence="2">The sequence shown here is derived from an EMBL/GenBank/DDBJ whole genome shotgun (WGS) entry which is preliminary data.</text>
</comment>
<dbReference type="EMBL" id="JAWQEG010007948">
    <property type="protein sequence ID" value="KAK3851331.1"/>
    <property type="molecule type" value="Genomic_DNA"/>
</dbReference>
<feature type="region of interest" description="Disordered" evidence="1">
    <location>
        <begin position="24"/>
        <end position="103"/>
    </location>
</feature>
<feature type="region of interest" description="Disordered" evidence="1">
    <location>
        <begin position="443"/>
        <end position="478"/>
    </location>
</feature>
<organism evidence="2 3">
    <name type="scientific">Petrolisthes cinctipes</name>
    <name type="common">Flat porcelain crab</name>
    <dbReference type="NCBI Taxonomy" id="88211"/>
    <lineage>
        <taxon>Eukaryota</taxon>
        <taxon>Metazoa</taxon>
        <taxon>Ecdysozoa</taxon>
        <taxon>Arthropoda</taxon>
        <taxon>Crustacea</taxon>
        <taxon>Multicrustacea</taxon>
        <taxon>Malacostraca</taxon>
        <taxon>Eumalacostraca</taxon>
        <taxon>Eucarida</taxon>
        <taxon>Decapoda</taxon>
        <taxon>Pleocyemata</taxon>
        <taxon>Anomura</taxon>
        <taxon>Galatheoidea</taxon>
        <taxon>Porcellanidae</taxon>
        <taxon>Petrolisthes</taxon>
    </lineage>
</organism>
<feature type="compositionally biased region" description="Polar residues" evidence="1">
    <location>
        <begin position="320"/>
        <end position="331"/>
    </location>
</feature>
<feature type="compositionally biased region" description="Basic and acidic residues" evidence="1">
    <location>
        <begin position="469"/>
        <end position="478"/>
    </location>
</feature>
<accession>A0AAE1BIB7</accession>
<proteinExistence type="predicted"/>
<protein>
    <submittedName>
        <fullName evidence="2">Uncharacterized protein</fullName>
    </submittedName>
</protein>
<gene>
    <name evidence="2" type="ORF">Pcinc_042012</name>
</gene>
<evidence type="ECO:0000313" key="2">
    <source>
        <dbReference type="EMBL" id="KAK3851331.1"/>
    </source>
</evidence>
<evidence type="ECO:0000256" key="1">
    <source>
        <dbReference type="SAM" id="MobiDB-lite"/>
    </source>
</evidence>
<feature type="compositionally biased region" description="Acidic residues" evidence="1">
    <location>
        <begin position="302"/>
        <end position="316"/>
    </location>
</feature>
<evidence type="ECO:0000313" key="3">
    <source>
        <dbReference type="Proteomes" id="UP001286313"/>
    </source>
</evidence>
<feature type="region of interest" description="Disordered" evidence="1">
    <location>
        <begin position="557"/>
        <end position="591"/>
    </location>
</feature>
<feature type="compositionally biased region" description="Low complexity" evidence="1">
    <location>
        <begin position="573"/>
        <end position="586"/>
    </location>
</feature>
<keyword evidence="3" id="KW-1185">Reference proteome</keyword>
<dbReference type="Proteomes" id="UP001286313">
    <property type="component" value="Unassembled WGS sequence"/>
</dbReference>
<dbReference type="AlphaFoldDB" id="A0AAE1BIB7"/>
<sequence length="619" mass="68877">MASETGMGQRNECHMNSNRFSKENIKTSSSSLAAPVPPRQTNNIDGGVQEMNVNTGGITYPQTSIPSSQSNQTTTTPGTQNIRPNFPDKRVLPNPESPCVEAENTTTSSDHFMYQLIEDNNHQIKTLSKTIEMLMERQREGDVATTTPEREQTHKVLYARSTLGGNNNNNNNKGVQKDVSAQTVPSELLETRSIGVNTDISWSELVASIRNDDDNNSTPHSPPLTAQHKGIRTRCINNDTRHNNNNNRQTLNKQTTQVYDTRHNNNNNNRQTTQNYDTRHNNNRQTLNRQTTQDHQEPTQTPDDDTNNNDEEEEEGQILIHSNPTNILTSQEQEEEEDFQALHQPPLPPSTPSLLPSHVVSCGGAAGGVNRSPSHTLRNVGNEGVSQEAAGHCVMLRESVATSHPDNQTNNNNNSCTGVPSPGTNFYDNILANIQHILQNSDAVHEVTQQQQQQQQQQQLDHPLQSAPQRERRPMGESHVEALREQLIQFGISFMEPGTHTDHPQGIMDTMYLPRVHNMLSMYQSAISTHYHPGQPRLDATTAKYLTDSQLAAIAAKSSVTVSQDARRRSQGSSPNSPSTNTNTTTQEASSQLYRFTVSNNVSMSSINFLEKYGLKEDQ</sequence>